<evidence type="ECO:0000313" key="4">
    <source>
        <dbReference type="Proteomes" id="UP000004508"/>
    </source>
</evidence>
<feature type="domain" description="Transposase IS701-like DDE" evidence="2">
    <location>
        <begin position="14"/>
        <end position="242"/>
    </location>
</feature>
<keyword evidence="4" id="KW-1185">Reference proteome</keyword>
<dbReference type="eggNOG" id="COG3385">
    <property type="taxonomic scope" value="Bacteria"/>
</dbReference>
<dbReference type="AlphaFoldDB" id="D6TCP0"/>
<dbReference type="Pfam" id="PF13546">
    <property type="entry name" value="DDE_5"/>
    <property type="match status" value="1"/>
</dbReference>
<reference evidence="3 4" key="1">
    <citation type="journal article" date="2011" name="Stand. Genomic Sci.">
        <title>Non-contiguous finished genome sequence and contextual data of the filamentous soil bacterium Ktedonobacter racemifer type strain (SOSP1-21).</title>
        <authorList>
            <person name="Chang Y.J."/>
            <person name="Land M."/>
            <person name="Hauser L."/>
            <person name="Chertkov O."/>
            <person name="Del Rio T.G."/>
            <person name="Nolan M."/>
            <person name="Copeland A."/>
            <person name="Tice H."/>
            <person name="Cheng J.F."/>
            <person name="Lucas S."/>
            <person name="Han C."/>
            <person name="Goodwin L."/>
            <person name="Pitluck S."/>
            <person name="Ivanova N."/>
            <person name="Ovchinikova G."/>
            <person name="Pati A."/>
            <person name="Chen A."/>
            <person name="Palaniappan K."/>
            <person name="Mavromatis K."/>
            <person name="Liolios K."/>
            <person name="Brettin T."/>
            <person name="Fiebig A."/>
            <person name="Rohde M."/>
            <person name="Abt B."/>
            <person name="Goker M."/>
            <person name="Detter J.C."/>
            <person name="Woyke T."/>
            <person name="Bristow J."/>
            <person name="Eisen J.A."/>
            <person name="Markowitz V."/>
            <person name="Hugenholtz P."/>
            <person name="Kyrpides N.C."/>
            <person name="Klenk H.P."/>
            <person name="Lapidus A."/>
        </authorList>
    </citation>
    <scope>NUCLEOTIDE SEQUENCE [LARGE SCALE GENOMIC DNA]</scope>
    <source>
        <strain evidence="4">DSM 44963</strain>
    </source>
</reference>
<dbReference type="SUPFAM" id="SSF53098">
    <property type="entry name" value="Ribonuclease H-like"/>
    <property type="match status" value="1"/>
</dbReference>
<dbReference type="Gene3D" id="3.90.350.10">
    <property type="entry name" value="Transposase Inhibitor Protein From Tn5, Chain A, domain 1"/>
    <property type="match status" value="1"/>
</dbReference>
<comment type="caution">
    <text evidence="3">The sequence shown here is derived from an EMBL/GenBank/DDBJ whole genome shotgun (WGS) entry which is preliminary data.</text>
</comment>
<sequence length="434" mass="49198">MYFNTLIDFRQQAYACFERGADALFNLCDALLSEPQARSLVELSQSPCFQRRWSSLYQGLSTGKINEAALRTVCIQAFLQQRAGEDPICISVDSSSVPRPEAETSPDRGIIYVPNMPRASKPVSVGWQFSTVMLLPTSPGSWVGILDQRRIRTDQTAIEVAITQLREVVPQLKRRVIILADRWYATADFLRASHQLGCQVLIRLKRNRKLYRKPVRKSSKGRIPLDGPLLQGSRPETLEGAESSFSGTDEKDGAISITRWSGLHFKQGRDVEVCAVRVVREGAKDTKRDPRESWFVQLSAEMPLREIAPTYASRFSHEHGYRFMKQDLLWTQAHVRTPEQFERWSLLVALALNQLVLARQLGQAVYRPWEPMQRPLTPRQVRRTMPSLLVQFGTPARTCQPRGNSPGRACGFHPQPAPRYGVVLKSKRKAKTKG</sequence>
<evidence type="ECO:0000256" key="1">
    <source>
        <dbReference type="SAM" id="MobiDB-lite"/>
    </source>
</evidence>
<dbReference type="Proteomes" id="UP000004508">
    <property type="component" value="Unassembled WGS sequence"/>
</dbReference>
<dbReference type="RefSeq" id="WP_007903957.1">
    <property type="nucleotide sequence ID" value="NZ_ADVG01000001.1"/>
</dbReference>
<feature type="region of interest" description="Disordered" evidence="1">
    <location>
        <begin position="213"/>
        <end position="250"/>
    </location>
</feature>
<evidence type="ECO:0000313" key="3">
    <source>
        <dbReference type="EMBL" id="EFH88154.1"/>
    </source>
</evidence>
<dbReference type="InterPro" id="IPR012337">
    <property type="entry name" value="RNaseH-like_sf"/>
</dbReference>
<accession>D6TCP0</accession>
<organism evidence="3 4">
    <name type="scientific">Ktedonobacter racemifer DSM 44963</name>
    <dbReference type="NCBI Taxonomy" id="485913"/>
    <lineage>
        <taxon>Bacteria</taxon>
        <taxon>Bacillati</taxon>
        <taxon>Chloroflexota</taxon>
        <taxon>Ktedonobacteria</taxon>
        <taxon>Ktedonobacterales</taxon>
        <taxon>Ktedonobacteraceae</taxon>
        <taxon>Ktedonobacter</taxon>
    </lineage>
</organism>
<evidence type="ECO:0000259" key="2">
    <source>
        <dbReference type="Pfam" id="PF13546"/>
    </source>
</evidence>
<dbReference type="InterPro" id="IPR038721">
    <property type="entry name" value="IS701-like_DDE_dom"/>
</dbReference>
<dbReference type="InParanoid" id="D6TCP0"/>
<dbReference type="EMBL" id="ADVG01000001">
    <property type="protein sequence ID" value="EFH88154.1"/>
    <property type="molecule type" value="Genomic_DNA"/>
</dbReference>
<gene>
    <name evidence="3" type="ORF">Krac_9560</name>
</gene>
<protein>
    <submittedName>
        <fullName evidence="3">Transposase IS4 family protein</fullName>
    </submittedName>
</protein>
<dbReference type="STRING" id="485913.Krac_9560"/>
<proteinExistence type="predicted"/>
<name>D6TCP0_KTERA</name>
<dbReference type="OrthoDB" id="143334at2"/>
<dbReference type="NCBIfam" id="NF041680">
    <property type="entry name" value="transp_NF041680"/>
    <property type="match status" value="1"/>
</dbReference>